<dbReference type="Gene3D" id="3.90.1580.10">
    <property type="entry name" value="paralog of FGE (formylglycine-generating enzyme)"/>
    <property type="match status" value="1"/>
</dbReference>
<evidence type="ECO:0000313" key="4">
    <source>
        <dbReference type="Proteomes" id="UP001285921"/>
    </source>
</evidence>
<feature type="signal peptide" evidence="1">
    <location>
        <begin position="1"/>
        <end position="18"/>
    </location>
</feature>
<dbReference type="PANTHER" id="PTHR23150">
    <property type="entry name" value="SULFATASE MODIFYING FACTOR 1, 2"/>
    <property type="match status" value="1"/>
</dbReference>
<keyword evidence="1" id="KW-0732">Signal</keyword>
<dbReference type="InterPro" id="IPR016187">
    <property type="entry name" value="CTDL_fold"/>
</dbReference>
<dbReference type="InterPro" id="IPR042095">
    <property type="entry name" value="SUMF_sf"/>
</dbReference>
<dbReference type="RefSeq" id="WP_317980846.1">
    <property type="nucleotide sequence ID" value="NZ_BTCL01000013.1"/>
</dbReference>
<dbReference type="Pfam" id="PF03781">
    <property type="entry name" value="FGE-sulfatase"/>
    <property type="match status" value="1"/>
</dbReference>
<dbReference type="InterPro" id="IPR051043">
    <property type="entry name" value="Sulfatase_Mod_Factor_Kinase"/>
</dbReference>
<gene>
    <name evidence="3" type="ORF">PghCCS26_37490</name>
</gene>
<proteinExistence type="predicted"/>
<sequence length="302" mass="33784">MRKLLTCSLLAALILVSACSEQPQTDKNAQKKPAQDAAVVQPVKSEDNKDNSFVLVKGGAFVNTKSSYHGKDIKLPDFYIGKYEVTQEEWVNVMGSNPSQFSGGKLPVEMVSWYDVIEYCNARSVKEGLKPYYSIDKNTKDPNNKSEHDQLKWTVTINEGANGYRLPTEAEWEYAASGGQQSKSYTYSGSDDVNEVAWYWRNAGDKYLMGDWTWPAIENNHDAPKTIGLKKPNELGLYDMTGNVREWCWDWYVGQDVPQGAMRVVKGGGWIGDIGSAESAFRGKFEPNGFGPDQGFRLVRGE</sequence>
<organism evidence="3 4">
    <name type="scientific">Paenibacillus glycanilyticus</name>
    <dbReference type="NCBI Taxonomy" id="126569"/>
    <lineage>
        <taxon>Bacteria</taxon>
        <taxon>Bacillati</taxon>
        <taxon>Bacillota</taxon>
        <taxon>Bacilli</taxon>
        <taxon>Bacillales</taxon>
        <taxon>Paenibacillaceae</taxon>
        <taxon>Paenibacillus</taxon>
    </lineage>
</organism>
<accession>A0ABQ6NRC5</accession>
<feature type="chain" id="PRO_5046732661" description="Sulfatase-modifying factor enzyme-like domain-containing protein" evidence="1">
    <location>
        <begin position="19"/>
        <end position="302"/>
    </location>
</feature>
<name>A0ABQ6NRC5_9BACL</name>
<evidence type="ECO:0000313" key="3">
    <source>
        <dbReference type="EMBL" id="GMK46620.1"/>
    </source>
</evidence>
<dbReference type="Proteomes" id="UP001285921">
    <property type="component" value="Unassembled WGS sequence"/>
</dbReference>
<keyword evidence="4" id="KW-1185">Reference proteome</keyword>
<evidence type="ECO:0000259" key="2">
    <source>
        <dbReference type="Pfam" id="PF03781"/>
    </source>
</evidence>
<dbReference type="PANTHER" id="PTHR23150:SF19">
    <property type="entry name" value="FORMYLGLYCINE-GENERATING ENZYME"/>
    <property type="match status" value="1"/>
</dbReference>
<comment type="caution">
    <text evidence="3">The sequence shown here is derived from an EMBL/GenBank/DDBJ whole genome shotgun (WGS) entry which is preliminary data.</text>
</comment>
<dbReference type="SUPFAM" id="SSF56436">
    <property type="entry name" value="C-type lectin-like"/>
    <property type="match status" value="1"/>
</dbReference>
<dbReference type="InterPro" id="IPR005532">
    <property type="entry name" value="SUMF_dom"/>
</dbReference>
<dbReference type="EMBL" id="BTCL01000013">
    <property type="protein sequence ID" value="GMK46620.1"/>
    <property type="molecule type" value="Genomic_DNA"/>
</dbReference>
<evidence type="ECO:0000256" key="1">
    <source>
        <dbReference type="SAM" id="SignalP"/>
    </source>
</evidence>
<feature type="domain" description="Sulfatase-modifying factor enzyme-like" evidence="2">
    <location>
        <begin position="52"/>
        <end position="300"/>
    </location>
</feature>
<dbReference type="PROSITE" id="PS51257">
    <property type="entry name" value="PROKAR_LIPOPROTEIN"/>
    <property type="match status" value="1"/>
</dbReference>
<reference evidence="3 4" key="1">
    <citation type="submission" date="2023-05" db="EMBL/GenBank/DDBJ databases">
        <title>Draft genome of Paenibacillus sp. CCS26.</title>
        <authorList>
            <person name="Akita H."/>
            <person name="Shinto Y."/>
            <person name="Kimura Z."/>
        </authorList>
    </citation>
    <scope>NUCLEOTIDE SEQUENCE [LARGE SCALE GENOMIC DNA]</scope>
    <source>
        <strain evidence="3 4">CCS26</strain>
    </source>
</reference>
<protein>
    <recommendedName>
        <fullName evidence="2">Sulfatase-modifying factor enzyme-like domain-containing protein</fullName>
    </recommendedName>
</protein>